<keyword evidence="3" id="KW-0731">Sigma factor</keyword>
<dbReference type="GO" id="GO:0006352">
    <property type="term" value="P:DNA-templated transcription initiation"/>
    <property type="evidence" value="ECO:0007669"/>
    <property type="project" value="InterPro"/>
</dbReference>
<dbReference type="InterPro" id="IPR013249">
    <property type="entry name" value="RNA_pol_sigma70_r4_t2"/>
</dbReference>
<keyword evidence="2" id="KW-0805">Transcription regulation</keyword>
<evidence type="ECO:0000256" key="5">
    <source>
        <dbReference type="ARBA" id="ARBA00023163"/>
    </source>
</evidence>
<comment type="similarity">
    <text evidence="1">Belongs to the sigma-70 factor family. ECF subfamily.</text>
</comment>
<dbReference type="AlphaFoldDB" id="A0AAW9A873"/>
<evidence type="ECO:0000256" key="4">
    <source>
        <dbReference type="ARBA" id="ARBA00023125"/>
    </source>
</evidence>
<dbReference type="InterPro" id="IPR007627">
    <property type="entry name" value="RNA_pol_sigma70_r2"/>
</dbReference>
<dbReference type="InterPro" id="IPR014284">
    <property type="entry name" value="RNA_pol_sigma-70_dom"/>
</dbReference>
<dbReference type="PANTHER" id="PTHR43133">
    <property type="entry name" value="RNA POLYMERASE ECF-TYPE SIGMA FACTO"/>
    <property type="match status" value="1"/>
</dbReference>
<evidence type="ECO:0000313" key="9">
    <source>
        <dbReference type="Proteomes" id="UP001271648"/>
    </source>
</evidence>
<dbReference type="RefSeq" id="WP_283733486.1">
    <property type="nucleotide sequence ID" value="NZ_CP125968.1"/>
</dbReference>
<keyword evidence="9" id="KW-1185">Reference proteome</keyword>
<reference evidence="8 9" key="1">
    <citation type="submission" date="2023-06" db="EMBL/GenBank/DDBJ databases">
        <title>Sporosarcina sp. nov., isolated from Korean traditional fermented seafood 'Jeotgal'.</title>
        <authorList>
            <person name="Yang A.I."/>
            <person name="Shin N.-R."/>
        </authorList>
    </citation>
    <scope>NUCLEOTIDE SEQUENCE [LARGE SCALE GENOMIC DNA]</scope>
    <source>
        <strain evidence="8 9">KCTC43456</strain>
    </source>
</reference>
<dbReference type="GO" id="GO:0003677">
    <property type="term" value="F:DNA binding"/>
    <property type="evidence" value="ECO:0007669"/>
    <property type="project" value="UniProtKB-KW"/>
</dbReference>
<dbReference type="GO" id="GO:0016987">
    <property type="term" value="F:sigma factor activity"/>
    <property type="evidence" value="ECO:0007669"/>
    <property type="project" value="UniProtKB-KW"/>
</dbReference>
<dbReference type="Proteomes" id="UP001271648">
    <property type="component" value="Unassembled WGS sequence"/>
</dbReference>
<protein>
    <submittedName>
        <fullName evidence="8">Sigma-70 family RNA polymerase sigma factor</fullName>
    </submittedName>
</protein>
<feature type="domain" description="RNA polymerase sigma factor 70 region 4 type 2" evidence="7">
    <location>
        <begin position="117"/>
        <end position="168"/>
    </location>
</feature>
<feature type="domain" description="RNA polymerase sigma-70 region 2" evidence="6">
    <location>
        <begin position="23"/>
        <end position="94"/>
    </location>
</feature>
<dbReference type="PANTHER" id="PTHR43133:SF8">
    <property type="entry name" value="RNA POLYMERASE SIGMA FACTOR HI_1459-RELATED"/>
    <property type="match status" value="1"/>
</dbReference>
<dbReference type="Gene3D" id="1.10.10.10">
    <property type="entry name" value="Winged helix-like DNA-binding domain superfamily/Winged helix DNA-binding domain"/>
    <property type="match status" value="1"/>
</dbReference>
<proteinExistence type="inferred from homology"/>
<dbReference type="InterPro" id="IPR039425">
    <property type="entry name" value="RNA_pol_sigma-70-like"/>
</dbReference>
<name>A0AAW9A873_9BACL</name>
<dbReference type="InterPro" id="IPR013325">
    <property type="entry name" value="RNA_pol_sigma_r2"/>
</dbReference>
<accession>A0AAW9A873</accession>
<evidence type="ECO:0000259" key="6">
    <source>
        <dbReference type="Pfam" id="PF04542"/>
    </source>
</evidence>
<evidence type="ECO:0000259" key="7">
    <source>
        <dbReference type="Pfam" id="PF08281"/>
    </source>
</evidence>
<evidence type="ECO:0000256" key="1">
    <source>
        <dbReference type="ARBA" id="ARBA00010641"/>
    </source>
</evidence>
<dbReference type="Pfam" id="PF08281">
    <property type="entry name" value="Sigma70_r4_2"/>
    <property type="match status" value="1"/>
</dbReference>
<comment type="caution">
    <text evidence="8">The sequence shown here is derived from an EMBL/GenBank/DDBJ whole genome shotgun (WGS) entry which is preliminary data.</text>
</comment>
<dbReference type="InterPro" id="IPR036388">
    <property type="entry name" value="WH-like_DNA-bd_sf"/>
</dbReference>
<dbReference type="EMBL" id="JAUBDJ010000003">
    <property type="protein sequence ID" value="MDW0116550.1"/>
    <property type="molecule type" value="Genomic_DNA"/>
</dbReference>
<dbReference type="NCBIfam" id="TIGR02937">
    <property type="entry name" value="sigma70-ECF"/>
    <property type="match status" value="1"/>
</dbReference>
<keyword evidence="4" id="KW-0238">DNA-binding</keyword>
<dbReference type="Pfam" id="PF04542">
    <property type="entry name" value="Sigma70_r2"/>
    <property type="match status" value="1"/>
</dbReference>
<dbReference type="SUPFAM" id="SSF88946">
    <property type="entry name" value="Sigma2 domain of RNA polymerase sigma factors"/>
    <property type="match status" value="1"/>
</dbReference>
<dbReference type="CDD" id="cd06171">
    <property type="entry name" value="Sigma70_r4"/>
    <property type="match status" value="1"/>
</dbReference>
<dbReference type="Gene3D" id="1.10.1740.10">
    <property type="match status" value="1"/>
</dbReference>
<dbReference type="SUPFAM" id="SSF88659">
    <property type="entry name" value="Sigma3 and sigma4 domains of RNA polymerase sigma factors"/>
    <property type="match status" value="1"/>
</dbReference>
<evidence type="ECO:0000256" key="3">
    <source>
        <dbReference type="ARBA" id="ARBA00023082"/>
    </source>
</evidence>
<evidence type="ECO:0000313" key="8">
    <source>
        <dbReference type="EMBL" id="MDW0116550.1"/>
    </source>
</evidence>
<sequence>MRTHENNFIKRLQSGKEDALDFIVDRYLPLIKSVVRQVLGPVRQEELIGECVNDIFHAIWQNAKKFRGRNPDEFKNWICAVAKYKAIDYYRKEAKNIEVASEFIEIPVEVSKVAEDRVKELLNELEPMDQKIFIMRYLLGFSSEETAEKLGLSISAIDNRVYRGKKRLRQNGRFSYEGHI</sequence>
<dbReference type="InterPro" id="IPR013324">
    <property type="entry name" value="RNA_pol_sigma_r3/r4-like"/>
</dbReference>
<gene>
    <name evidence="8" type="ORF">QTL97_06360</name>
</gene>
<evidence type="ECO:0000256" key="2">
    <source>
        <dbReference type="ARBA" id="ARBA00023015"/>
    </source>
</evidence>
<organism evidence="8 9">
    <name type="scientific">Sporosarcina thermotolerans</name>
    <dbReference type="NCBI Taxonomy" id="633404"/>
    <lineage>
        <taxon>Bacteria</taxon>
        <taxon>Bacillati</taxon>
        <taxon>Bacillota</taxon>
        <taxon>Bacilli</taxon>
        <taxon>Bacillales</taxon>
        <taxon>Caryophanaceae</taxon>
        <taxon>Sporosarcina</taxon>
    </lineage>
</organism>
<keyword evidence="5" id="KW-0804">Transcription</keyword>